<dbReference type="InterPro" id="IPR050879">
    <property type="entry name" value="Acyltransferase_3"/>
</dbReference>
<keyword evidence="3" id="KW-0012">Acyltransferase</keyword>
<feature type="transmembrane region" description="Helical" evidence="1">
    <location>
        <begin position="358"/>
        <end position="377"/>
    </location>
</feature>
<evidence type="ECO:0000256" key="1">
    <source>
        <dbReference type="SAM" id="Phobius"/>
    </source>
</evidence>
<name>A0A386ZLJ5_9NOCA</name>
<feature type="transmembrane region" description="Helical" evidence="1">
    <location>
        <begin position="108"/>
        <end position="125"/>
    </location>
</feature>
<reference evidence="3 4" key="1">
    <citation type="submission" date="2018-09" db="EMBL/GenBank/DDBJ databases">
        <title>Nocardia yunnanensis sp. nov., an actinomycete isolated from a soil sample.</title>
        <authorList>
            <person name="Zhang J."/>
        </authorList>
    </citation>
    <scope>NUCLEOTIDE SEQUENCE [LARGE SCALE GENOMIC DNA]</scope>
    <source>
        <strain evidence="3 4">CFHS0054</strain>
    </source>
</reference>
<feature type="transmembrane region" description="Helical" evidence="1">
    <location>
        <begin position="266"/>
        <end position="283"/>
    </location>
</feature>
<dbReference type="InterPro" id="IPR002656">
    <property type="entry name" value="Acyl_transf_3_dom"/>
</dbReference>
<proteinExistence type="predicted"/>
<keyword evidence="1" id="KW-0472">Membrane</keyword>
<protein>
    <submittedName>
        <fullName evidence="3">Acyltransferase</fullName>
    </submittedName>
</protein>
<feature type="transmembrane region" description="Helical" evidence="1">
    <location>
        <begin position="66"/>
        <end position="87"/>
    </location>
</feature>
<keyword evidence="1" id="KW-1133">Transmembrane helix</keyword>
<evidence type="ECO:0000313" key="4">
    <source>
        <dbReference type="Proteomes" id="UP000267164"/>
    </source>
</evidence>
<evidence type="ECO:0000313" key="3">
    <source>
        <dbReference type="EMBL" id="AYF78441.1"/>
    </source>
</evidence>
<feature type="transmembrane region" description="Helical" evidence="1">
    <location>
        <begin position="158"/>
        <end position="183"/>
    </location>
</feature>
<feature type="transmembrane region" description="Helical" evidence="1">
    <location>
        <begin position="244"/>
        <end position="260"/>
    </location>
</feature>
<dbReference type="PANTHER" id="PTHR23028:SF131">
    <property type="entry name" value="BLR2367 PROTEIN"/>
    <property type="match status" value="1"/>
</dbReference>
<accession>A0A386ZLJ5</accession>
<dbReference type="Pfam" id="PF01757">
    <property type="entry name" value="Acyl_transf_3"/>
    <property type="match status" value="1"/>
</dbReference>
<organism evidence="3 4">
    <name type="scientific">Nocardia yunnanensis</name>
    <dbReference type="NCBI Taxonomy" id="2382165"/>
    <lineage>
        <taxon>Bacteria</taxon>
        <taxon>Bacillati</taxon>
        <taxon>Actinomycetota</taxon>
        <taxon>Actinomycetes</taxon>
        <taxon>Mycobacteriales</taxon>
        <taxon>Nocardiaceae</taxon>
        <taxon>Nocardia</taxon>
    </lineage>
</organism>
<dbReference type="OrthoDB" id="9807745at2"/>
<keyword evidence="4" id="KW-1185">Reference proteome</keyword>
<feature type="transmembrane region" description="Helical" evidence="1">
    <location>
        <begin position="295"/>
        <end position="313"/>
    </location>
</feature>
<dbReference type="GO" id="GO:0016747">
    <property type="term" value="F:acyltransferase activity, transferring groups other than amino-acyl groups"/>
    <property type="evidence" value="ECO:0007669"/>
    <property type="project" value="InterPro"/>
</dbReference>
<dbReference type="AlphaFoldDB" id="A0A386ZLJ5"/>
<evidence type="ECO:0000259" key="2">
    <source>
        <dbReference type="Pfam" id="PF01757"/>
    </source>
</evidence>
<dbReference type="PANTHER" id="PTHR23028">
    <property type="entry name" value="ACETYLTRANSFERASE"/>
    <property type="match status" value="1"/>
</dbReference>
<feature type="transmembrane region" description="Helical" evidence="1">
    <location>
        <begin position="325"/>
        <end position="346"/>
    </location>
</feature>
<sequence length="440" mass="48477">MSSSNVGDPVVTADSTVAVAPAPVERVARRGGRYEFLDALRGLAAFAVVIQHVSERLFPAYFRFSQAYFGLGEFGVFVFFLVSGFIIPASMERGRSLGQFWVGRFFRLYPLFWACLTAAMLLYSVNQFGLRASYLEHSVRNFLANLTMVQFFLGGENILIIGASWSLAYELVFYLFLSLLLIAGLNRKSVPLAVLAVALIIPGAFLPVAMVTGAGANAGTRTAVVVLTIVVAMVFATLASNRRMALTAIGLAFLTVPLVLNQPGASAMTFGYFATMFVGTVLYRITSGEIAAWRGWAVFGFAIGLIFFVSTFLQPTLDPITGVWITWVKQPLTIIPAYLFFAAFLFLRRYSFPQPLLYLGRISYSLYLVHALVLDFPRWHSSVLGVPPQWLTLLTLVTAALVIAAVTYRVIEQPCHNYGHRVIKRMEARKRAEPAPVTTG</sequence>
<dbReference type="KEGG" id="nyu:D7D52_36605"/>
<dbReference type="GO" id="GO:0000271">
    <property type="term" value="P:polysaccharide biosynthetic process"/>
    <property type="evidence" value="ECO:0007669"/>
    <property type="project" value="TreeGrafter"/>
</dbReference>
<keyword evidence="1" id="KW-0812">Transmembrane</keyword>
<gene>
    <name evidence="3" type="ORF">D7D52_36605</name>
</gene>
<feature type="transmembrane region" description="Helical" evidence="1">
    <location>
        <begin position="389"/>
        <end position="411"/>
    </location>
</feature>
<keyword evidence="3" id="KW-0808">Transferase</keyword>
<dbReference type="EMBL" id="CP032568">
    <property type="protein sequence ID" value="AYF78441.1"/>
    <property type="molecule type" value="Genomic_DNA"/>
</dbReference>
<feature type="transmembrane region" description="Helical" evidence="1">
    <location>
        <begin position="190"/>
        <end position="212"/>
    </location>
</feature>
<feature type="transmembrane region" description="Helical" evidence="1">
    <location>
        <begin position="218"/>
        <end position="237"/>
    </location>
</feature>
<feature type="domain" description="Acyltransferase 3" evidence="2">
    <location>
        <begin position="35"/>
        <end position="408"/>
    </location>
</feature>
<dbReference type="GO" id="GO:0016020">
    <property type="term" value="C:membrane"/>
    <property type="evidence" value="ECO:0007669"/>
    <property type="project" value="TreeGrafter"/>
</dbReference>
<dbReference type="Proteomes" id="UP000267164">
    <property type="component" value="Chromosome"/>
</dbReference>